<dbReference type="Proteomes" id="UP000594606">
    <property type="component" value="Segment"/>
</dbReference>
<protein>
    <submittedName>
        <fullName evidence="1">Uncharacterized protein</fullName>
    </submittedName>
</protein>
<evidence type="ECO:0000313" key="1">
    <source>
        <dbReference type="EMBL" id="QPI15180.1"/>
    </source>
</evidence>
<dbReference type="EMBL" id="MW006479">
    <property type="protein sequence ID" value="QPI15180.1"/>
    <property type="molecule type" value="Genomic_DNA"/>
</dbReference>
<organism evidence="1 2">
    <name type="scientific">Salmonella phage GEC_vB_N5</name>
    <dbReference type="NCBI Taxonomy" id="2777378"/>
    <lineage>
        <taxon>Viruses</taxon>
        <taxon>Duplodnaviria</taxon>
        <taxon>Heunggongvirae</taxon>
        <taxon>Uroviricota</taxon>
        <taxon>Caudoviricetes</taxon>
        <taxon>Demerecviridae</taxon>
        <taxon>Markadamsvirinae</taxon>
        <taxon>Tequintavirus</taxon>
        <taxon>Tequintavirus N5</taxon>
    </lineage>
</organism>
<proteinExistence type="predicted"/>
<accession>A0A7S9SRS4</accession>
<evidence type="ECO:0000313" key="2">
    <source>
        <dbReference type="Proteomes" id="UP000594606"/>
    </source>
</evidence>
<keyword evidence="2" id="KW-1185">Reference proteome</keyword>
<reference evidence="1 2" key="1">
    <citation type="submission" date="2020-09" db="EMBL/GenBank/DDBJ databases">
        <authorList>
            <person name="Makalatia K."/>
            <person name="Wagemans J."/>
        </authorList>
    </citation>
    <scope>NUCLEOTIDE SEQUENCE [LARGE SCALE GENOMIC DNA]</scope>
</reference>
<name>A0A7S9SRS4_9CAUD</name>
<sequence>MLFRVEPKESPFISLVLNKIPLKTGFSLPVVVINRSGYREIFHTFPDLLKFVIL</sequence>
<gene>
    <name evidence="1" type="ORF">GECvBN5_gp164</name>
</gene>